<keyword evidence="2" id="KW-1133">Transmembrane helix</keyword>
<evidence type="ECO:0000259" key="4">
    <source>
        <dbReference type="PROSITE" id="PS50835"/>
    </source>
</evidence>
<dbReference type="InterPro" id="IPR003599">
    <property type="entry name" value="Ig_sub"/>
</dbReference>
<dbReference type="InterPro" id="IPR036179">
    <property type="entry name" value="Ig-like_dom_sf"/>
</dbReference>
<evidence type="ECO:0000256" key="3">
    <source>
        <dbReference type="SAM" id="SignalP"/>
    </source>
</evidence>
<dbReference type="GO" id="GO:0009897">
    <property type="term" value="C:external side of plasma membrane"/>
    <property type="evidence" value="ECO:0007669"/>
    <property type="project" value="TreeGrafter"/>
</dbReference>
<dbReference type="InterPro" id="IPR013783">
    <property type="entry name" value="Ig-like_fold"/>
</dbReference>
<dbReference type="PANTHER" id="PTHR14334">
    <property type="entry name" value="B-CELL ANTIGEN RECEPTOR COMPLEX-ASSOCIATED PROTEIN"/>
    <property type="match status" value="1"/>
</dbReference>
<keyword evidence="3" id="KW-0732">Signal</keyword>
<dbReference type="GO" id="GO:0050853">
    <property type="term" value="P:B cell receptor signaling pathway"/>
    <property type="evidence" value="ECO:0007669"/>
    <property type="project" value="TreeGrafter"/>
</dbReference>
<name>A0A6G1Q5K4_CHAAH</name>
<accession>A0A6G1Q5K4</accession>
<keyword evidence="2" id="KW-0812">Transmembrane</keyword>
<evidence type="ECO:0000256" key="2">
    <source>
        <dbReference type="SAM" id="Phobius"/>
    </source>
</evidence>
<gene>
    <name evidence="5" type="ORF">EXN66_Car013228</name>
</gene>
<keyword evidence="2" id="KW-0472">Membrane</keyword>
<evidence type="ECO:0000313" key="6">
    <source>
        <dbReference type="Proteomes" id="UP000503349"/>
    </source>
</evidence>
<dbReference type="Proteomes" id="UP000503349">
    <property type="component" value="Chromosome 13"/>
</dbReference>
<sequence length="185" mass="20394">MKLLLSSLLLASLCALSSWSVSSGSFDVTQSHDVSVMEGDTVDISCCWMGTAEKIRVIWLKNPTEIKNETKSVKNETSICWNLTFSNIRPEDSGTYICKVTVEIPVYKSSNGSTVITVMTREEMKDKTEEGNYVHAGKTLLLVIAAVATVVPLLLITVCCYYILRRKQGMKKAVVVSTQRSLCNG</sequence>
<dbReference type="PROSITE" id="PS50835">
    <property type="entry name" value="IG_LIKE"/>
    <property type="match status" value="1"/>
</dbReference>
<dbReference type="GO" id="GO:0019815">
    <property type="term" value="C:B cell receptor complex"/>
    <property type="evidence" value="ECO:0007669"/>
    <property type="project" value="TreeGrafter"/>
</dbReference>
<evidence type="ECO:0000313" key="5">
    <source>
        <dbReference type="EMBL" id="KAF3697548.1"/>
    </source>
</evidence>
<protein>
    <recommendedName>
        <fullName evidence="4">Ig-like domain-containing protein</fullName>
    </recommendedName>
</protein>
<feature type="domain" description="Ig-like" evidence="4">
    <location>
        <begin position="24"/>
        <end position="117"/>
    </location>
</feature>
<dbReference type="SMART" id="SM00409">
    <property type="entry name" value="IG"/>
    <property type="match status" value="1"/>
</dbReference>
<dbReference type="AlphaFoldDB" id="A0A6G1Q5K4"/>
<feature type="transmembrane region" description="Helical" evidence="2">
    <location>
        <begin position="140"/>
        <end position="164"/>
    </location>
</feature>
<feature type="signal peptide" evidence="3">
    <location>
        <begin position="1"/>
        <end position="24"/>
    </location>
</feature>
<dbReference type="Pfam" id="PF07679">
    <property type="entry name" value="I-set"/>
    <property type="match status" value="1"/>
</dbReference>
<proteinExistence type="predicted"/>
<dbReference type="InterPro" id="IPR007110">
    <property type="entry name" value="Ig-like_dom"/>
</dbReference>
<feature type="chain" id="PRO_5026028614" description="Ig-like domain-containing protein" evidence="3">
    <location>
        <begin position="25"/>
        <end position="185"/>
    </location>
</feature>
<keyword evidence="6" id="KW-1185">Reference proteome</keyword>
<keyword evidence="1" id="KW-0393">Immunoglobulin domain</keyword>
<reference evidence="6" key="2">
    <citation type="submission" date="2019-02" db="EMBL/GenBank/DDBJ databases">
        <title>Opniocepnalus argus Var Kimnra genome.</title>
        <authorList>
            <person name="Zhou C."/>
            <person name="Xiao S."/>
        </authorList>
    </citation>
    <scope>NUCLEOTIDE SEQUENCE [LARGE SCALE GENOMIC DNA]</scope>
</reference>
<dbReference type="SUPFAM" id="SSF48726">
    <property type="entry name" value="Immunoglobulin"/>
    <property type="match status" value="1"/>
</dbReference>
<reference evidence="5 6" key="1">
    <citation type="submission" date="2019-02" db="EMBL/GenBank/DDBJ databases">
        <title>Opniocepnalus argus genome.</title>
        <authorList>
            <person name="Zhou C."/>
            <person name="Xiao S."/>
        </authorList>
    </citation>
    <scope>NUCLEOTIDE SEQUENCE [LARGE SCALE GENOMIC DNA]</scope>
    <source>
        <strain evidence="5">OARG1902GOOAL</strain>
        <tissue evidence="5">Muscle</tissue>
    </source>
</reference>
<dbReference type="PANTHER" id="PTHR14334:SF2">
    <property type="entry name" value="B-CELL ANTIGEN RECEPTOR COMPLEX-ASSOCIATED PROTEIN BETA CHAIN"/>
    <property type="match status" value="1"/>
</dbReference>
<dbReference type="EMBL" id="CM015724">
    <property type="protein sequence ID" value="KAF3697548.1"/>
    <property type="molecule type" value="Genomic_DNA"/>
</dbReference>
<dbReference type="InterPro" id="IPR013098">
    <property type="entry name" value="Ig_I-set"/>
</dbReference>
<dbReference type="Gene3D" id="2.60.40.10">
    <property type="entry name" value="Immunoglobulins"/>
    <property type="match status" value="1"/>
</dbReference>
<evidence type="ECO:0000256" key="1">
    <source>
        <dbReference type="ARBA" id="ARBA00023319"/>
    </source>
</evidence>
<organism evidence="5 6">
    <name type="scientific">Channa argus</name>
    <name type="common">Northern snakehead</name>
    <name type="synonym">Ophicephalus argus</name>
    <dbReference type="NCBI Taxonomy" id="215402"/>
    <lineage>
        <taxon>Eukaryota</taxon>
        <taxon>Metazoa</taxon>
        <taxon>Chordata</taxon>
        <taxon>Craniata</taxon>
        <taxon>Vertebrata</taxon>
        <taxon>Euteleostomi</taxon>
        <taxon>Actinopterygii</taxon>
        <taxon>Neopterygii</taxon>
        <taxon>Teleostei</taxon>
        <taxon>Neoteleostei</taxon>
        <taxon>Acanthomorphata</taxon>
        <taxon>Anabantaria</taxon>
        <taxon>Anabantiformes</taxon>
        <taxon>Channoidei</taxon>
        <taxon>Channidae</taxon>
        <taxon>Channa</taxon>
    </lineage>
</organism>
<dbReference type="GO" id="GO:0030183">
    <property type="term" value="P:B cell differentiation"/>
    <property type="evidence" value="ECO:0007669"/>
    <property type="project" value="TreeGrafter"/>
</dbReference>